<gene>
    <name evidence="1" type="ORF">L332_12970</name>
</gene>
<organism evidence="1 2">
    <name type="scientific">Agrococcus pavilionensis RW1</name>
    <dbReference type="NCBI Taxonomy" id="1330458"/>
    <lineage>
        <taxon>Bacteria</taxon>
        <taxon>Bacillati</taxon>
        <taxon>Actinomycetota</taxon>
        <taxon>Actinomycetes</taxon>
        <taxon>Micrococcales</taxon>
        <taxon>Microbacteriaceae</taxon>
        <taxon>Agrococcus</taxon>
    </lineage>
</organism>
<protein>
    <submittedName>
        <fullName evidence="1">Uncharacterized protein</fullName>
    </submittedName>
</protein>
<dbReference type="Proteomes" id="UP000016462">
    <property type="component" value="Unassembled WGS sequence"/>
</dbReference>
<evidence type="ECO:0000313" key="2">
    <source>
        <dbReference type="Proteomes" id="UP000016462"/>
    </source>
</evidence>
<reference evidence="1 2" key="1">
    <citation type="journal article" date="2013" name="Genome Announc.">
        <title>First draft genome sequence from a member of the genus agrococcus, isolated from modern microbialites.</title>
        <authorList>
            <person name="White R.A.III."/>
            <person name="Grassa C.J."/>
            <person name="Suttle C.A."/>
        </authorList>
    </citation>
    <scope>NUCLEOTIDE SEQUENCE [LARGE SCALE GENOMIC DNA]</scope>
    <source>
        <strain evidence="1 2">RW1</strain>
    </source>
</reference>
<proteinExistence type="predicted"/>
<dbReference type="EMBL" id="ASHR01000005">
    <property type="protein sequence ID" value="ERG65344.1"/>
    <property type="molecule type" value="Genomic_DNA"/>
</dbReference>
<sequence>MAPTVPMTRVKSRGARRVESRGVMNVRMLTVGTPLVFGRAGDGVLGVMS</sequence>
<dbReference type="AlphaFoldDB" id="U1LS40"/>
<comment type="caution">
    <text evidence="1">The sequence shown here is derived from an EMBL/GenBank/DDBJ whole genome shotgun (WGS) entry which is preliminary data.</text>
</comment>
<name>U1LS40_9MICO</name>
<keyword evidence="2" id="KW-1185">Reference proteome</keyword>
<evidence type="ECO:0000313" key="1">
    <source>
        <dbReference type="EMBL" id="ERG65344.1"/>
    </source>
</evidence>
<accession>U1LS40</accession>